<gene>
    <name evidence="1" type="ORF">F2Q69_00022316</name>
</gene>
<dbReference type="Proteomes" id="UP000712600">
    <property type="component" value="Unassembled WGS sequence"/>
</dbReference>
<dbReference type="AlphaFoldDB" id="A0A8S9QM11"/>
<proteinExistence type="predicted"/>
<evidence type="ECO:0000313" key="1">
    <source>
        <dbReference type="EMBL" id="KAF3541731.1"/>
    </source>
</evidence>
<comment type="caution">
    <text evidence="1">The sequence shown here is derived from an EMBL/GenBank/DDBJ whole genome shotgun (WGS) entry which is preliminary data.</text>
</comment>
<sequence>MDTDKHRLIPSVHHRSTESVASCETVRIMTPEEFAAKHPHPPKPFITSIENISEQSEDAPEPMQVDQATVGRTLRKRKEKVPKHLKRGANDKGMESFTKRILRISLDKPFEEAYFTHRLWMFFRETKETKEDIRRMFHQVREKMRQRITLKKKSDPGKFVSLQRIHSLLWIVLRGTQEDSSETLRCILVMPSSSRLPCPGHHAQLEFFSITYESFHGYCRNTVATIDKEFKAPIDSEPANEIDDFPEGSINSWENDYYQPSFTIHTVTPSIRKICAIEPDEFDEDYREEELIEYCGIAMQEARVFSISHETRGETSIDENNKTSIDTHHRIEPDARAEDSTLIDRRGQPSIDGHFEFEQRAYDSSRNKIFKWERKDEYGVYRDNHGYV</sequence>
<dbReference type="EMBL" id="QGKX02001290">
    <property type="protein sequence ID" value="KAF3541731.1"/>
    <property type="molecule type" value="Genomic_DNA"/>
</dbReference>
<protein>
    <submittedName>
        <fullName evidence="1">Uncharacterized protein</fullName>
    </submittedName>
</protein>
<organism evidence="1 2">
    <name type="scientific">Brassica cretica</name>
    <name type="common">Mustard</name>
    <dbReference type="NCBI Taxonomy" id="69181"/>
    <lineage>
        <taxon>Eukaryota</taxon>
        <taxon>Viridiplantae</taxon>
        <taxon>Streptophyta</taxon>
        <taxon>Embryophyta</taxon>
        <taxon>Tracheophyta</taxon>
        <taxon>Spermatophyta</taxon>
        <taxon>Magnoliopsida</taxon>
        <taxon>eudicotyledons</taxon>
        <taxon>Gunneridae</taxon>
        <taxon>Pentapetalae</taxon>
        <taxon>rosids</taxon>
        <taxon>malvids</taxon>
        <taxon>Brassicales</taxon>
        <taxon>Brassicaceae</taxon>
        <taxon>Brassiceae</taxon>
        <taxon>Brassica</taxon>
    </lineage>
</organism>
<name>A0A8S9QM11_BRACR</name>
<accession>A0A8S9QM11</accession>
<reference evidence="1" key="1">
    <citation type="submission" date="2019-12" db="EMBL/GenBank/DDBJ databases">
        <title>Genome sequencing and annotation of Brassica cretica.</title>
        <authorList>
            <person name="Studholme D.J."/>
            <person name="Sarris P."/>
        </authorList>
    </citation>
    <scope>NUCLEOTIDE SEQUENCE</scope>
    <source>
        <strain evidence="1">PFS-109/04</strain>
        <tissue evidence="1">Leaf</tissue>
    </source>
</reference>
<evidence type="ECO:0000313" key="2">
    <source>
        <dbReference type="Proteomes" id="UP000712600"/>
    </source>
</evidence>